<dbReference type="InterPro" id="IPR043129">
    <property type="entry name" value="ATPase_NBD"/>
</dbReference>
<dbReference type="PANTHER" id="PTHR11365:SF23">
    <property type="entry name" value="HYPOTHETICAL 5-OXOPROLINASE (EUROFUNG)-RELATED"/>
    <property type="match status" value="1"/>
</dbReference>
<feature type="domain" description="Acetophenone carboxylase-like C-terminal" evidence="3">
    <location>
        <begin position="514"/>
        <end position="673"/>
    </location>
</feature>
<dbReference type="GO" id="GO:0006749">
    <property type="term" value="P:glutathione metabolic process"/>
    <property type="evidence" value="ECO:0007669"/>
    <property type="project" value="TreeGrafter"/>
</dbReference>
<dbReference type="GO" id="GO:0005829">
    <property type="term" value="C:cytosol"/>
    <property type="evidence" value="ECO:0007669"/>
    <property type="project" value="TreeGrafter"/>
</dbReference>
<dbReference type="InterPro" id="IPR002821">
    <property type="entry name" value="Hydantoinase_A"/>
</dbReference>
<dbReference type="Pfam" id="PF05378">
    <property type="entry name" value="Hydant_A_N"/>
    <property type="match status" value="1"/>
</dbReference>
<sequence length="679" mass="71558">MGLLVSVDTGGTHTDIVVLDGANRSLVTHKVPTRPGALAAAVLEGVETTLARADKTLAEVDRLVYGTTLVTNIILERDAVPVGLITTRNFRDVLAIGRAYRNENIYDIRWRPPEPLVPRRLRFGVTERIDARGHVVEPLDEDDVREALAAIVAAGVDTVAVCLINGYVNPVHEQRIAAVARAEFPALRLSVSSDILREFREFERTSTTVANAFVMKPIDEHFAELEAGLRGAGLANAPCIMRANGGIMSFAAGRRQPVALTHSGPMGGIVGSAVIAREADLPGIITFDMGGTSSDVSLVSNATPTMTTKSTVAGLPVKLPSLDLVTVGAGGGSIAWIDAAGALKVGPKSAGARPGPACYGNGGTQPTVTDANLLLGRLNPDWFLAGAGTLDIDLARKAVGDLADRLGLGLMEAALGIVRISESHMVNAIKLSSVKRGVDPRGMTLVGFGGAGPLHAIGLARELGIRRAVVPCAPGNMSALGMLSADLTQDFVLSLVRPLAALDADTLPRELAALLETGAAWLEEETRDRMEPLLLASVDLRYRGQTHELNLPLTDAADLDALAAAFHDRHLERYGYNMPAIGVELTNIRVSAVGRLPRESFMRTPDAALAAPQGAREVWFDASGPVTATVWRHEGLAPGVRIAGPAVVEFTGSTFIAPPGWSFEADAAGHLHIEAQTAQ</sequence>
<dbReference type="InterPro" id="IPR045079">
    <property type="entry name" value="Oxoprolinase-like"/>
</dbReference>
<dbReference type="Pfam" id="PF19278">
    <property type="entry name" value="Hydant_A_C"/>
    <property type="match status" value="1"/>
</dbReference>
<feature type="domain" description="Hydantoinase A/oxoprolinase" evidence="1">
    <location>
        <begin position="204"/>
        <end position="490"/>
    </location>
</feature>
<keyword evidence="5" id="KW-1185">Reference proteome</keyword>
<evidence type="ECO:0000313" key="4">
    <source>
        <dbReference type="EMBL" id="RAH99906.1"/>
    </source>
</evidence>
<name>A0A8B2NW18_9HYPH</name>
<accession>A0A8B2NW18</accession>
<proteinExistence type="predicted"/>
<dbReference type="PANTHER" id="PTHR11365">
    <property type="entry name" value="5-OXOPROLINASE RELATED"/>
    <property type="match status" value="1"/>
</dbReference>
<feature type="domain" description="Hydantoinase/oxoprolinase N-terminal" evidence="2">
    <location>
        <begin position="5"/>
        <end position="183"/>
    </location>
</feature>
<dbReference type="InterPro" id="IPR049517">
    <property type="entry name" value="ACX-like_C"/>
</dbReference>
<dbReference type="Proteomes" id="UP000249590">
    <property type="component" value="Unassembled WGS sequence"/>
</dbReference>
<dbReference type="EMBL" id="QHHQ01000004">
    <property type="protein sequence ID" value="RAH99906.1"/>
    <property type="molecule type" value="Genomic_DNA"/>
</dbReference>
<organism evidence="4 5">
    <name type="scientific">Acuticoccus sediminis</name>
    <dbReference type="NCBI Taxonomy" id="2184697"/>
    <lineage>
        <taxon>Bacteria</taxon>
        <taxon>Pseudomonadati</taxon>
        <taxon>Pseudomonadota</taxon>
        <taxon>Alphaproteobacteria</taxon>
        <taxon>Hyphomicrobiales</taxon>
        <taxon>Amorphaceae</taxon>
        <taxon>Acuticoccus</taxon>
    </lineage>
</organism>
<evidence type="ECO:0000313" key="5">
    <source>
        <dbReference type="Proteomes" id="UP000249590"/>
    </source>
</evidence>
<evidence type="ECO:0000259" key="3">
    <source>
        <dbReference type="Pfam" id="PF19278"/>
    </source>
</evidence>
<protein>
    <submittedName>
        <fullName evidence="4">Hydantoin utilization protein</fullName>
    </submittedName>
</protein>
<dbReference type="SUPFAM" id="SSF53067">
    <property type="entry name" value="Actin-like ATPase domain"/>
    <property type="match status" value="1"/>
</dbReference>
<dbReference type="GO" id="GO:0017168">
    <property type="term" value="F:5-oxoprolinase (ATP-hydrolyzing) activity"/>
    <property type="evidence" value="ECO:0007669"/>
    <property type="project" value="TreeGrafter"/>
</dbReference>
<reference evidence="4 5" key="1">
    <citation type="submission" date="2018-05" db="EMBL/GenBank/DDBJ databases">
        <title>Acuticoccus sediminis sp. nov., isolated from deep-sea sediment of Indian Ocean.</title>
        <authorList>
            <person name="Liu X."/>
            <person name="Lai Q."/>
            <person name="Du Y."/>
            <person name="Sun F."/>
            <person name="Zhang X."/>
            <person name="Wang S."/>
            <person name="Shao Z."/>
        </authorList>
    </citation>
    <scope>NUCLEOTIDE SEQUENCE [LARGE SCALE GENOMIC DNA]</scope>
    <source>
        <strain evidence="4 5">PTG4-2</strain>
    </source>
</reference>
<gene>
    <name evidence="4" type="ORF">DLJ53_19385</name>
</gene>
<dbReference type="Pfam" id="PF01968">
    <property type="entry name" value="Hydantoinase_A"/>
    <property type="match status" value="1"/>
</dbReference>
<dbReference type="AlphaFoldDB" id="A0A8B2NW18"/>
<evidence type="ECO:0000259" key="1">
    <source>
        <dbReference type="Pfam" id="PF01968"/>
    </source>
</evidence>
<dbReference type="InterPro" id="IPR008040">
    <property type="entry name" value="Hydant_A_N"/>
</dbReference>
<comment type="caution">
    <text evidence="4">The sequence shown here is derived from an EMBL/GenBank/DDBJ whole genome shotgun (WGS) entry which is preliminary data.</text>
</comment>
<dbReference type="RefSeq" id="WP_111348285.1">
    <property type="nucleotide sequence ID" value="NZ_JAIWKD010000007.1"/>
</dbReference>
<dbReference type="OrthoDB" id="9759608at2"/>
<evidence type="ECO:0000259" key="2">
    <source>
        <dbReference type="Pfam" id="PF05378"/>
    </source>
</evidence>